<proteinExistence type="predicted"/>
<gene>
    <name evidence="2" type="ORF">UW22_C0042G0007</name>
</gene>
<dbReference type="AlphaFoldDB" id="A0A0G1GNV4"/>
<dbReference type="Proteomes" id="UP000034617">
    <property type="component" value="Unassembled WGS sequence"/>
</dbReference>
<name>A0A0G1GNV4_9BACT</name>
<sequence length="698" mass="79271">MAGEAPVNVIAGQFGPKSGEALLVGQGIPIEAQMPPGVMTELKKGLESQSKDPTAWKETLFRVREKLTYQTGNFTRAEAKLLHKSLGKELQQLEADGLITADVGTDAKERYEKIEKANAIFSDVDKGFKSQTEDRQTEIVEFLTPYYKRTPLGEALAASGVPEETLQQNVRDLLNKGLHPEDRRAMQEAYKQWIEEANKDLDPLQEQVKTTKEGIKNLEEKIRESEKKRKSLKKEISDNETEYEDYKDGKKYDVDIRTLRTNDGANKAIISRYPTEITALDLELQNLTRLEAEILQARGDTNAIAQAYNRARYGGGQLAVDLQQIASDQKQFDLEHIRSRIETVKSDQTNLNTKYNKAAKDHERLGELEGRRNKLETTIKKDKEDRKLEEDRQIEWKEQRDKEKQHVADLVKQFQLFETGLTDMLYEQTMEDIMQRYVARHGTIALGKIENAMSAISEQNKLKIRQYANRKFLDIEGAPWERIRKGAGKIVGKTFGYELDTIFGTDLDQTSGRIQKWIENRVGGRTLTVRWKESEIEQFYHDKILNPGNTFQNIDPWIQAALGSETRPGNPMTAAEWNRISPEEKMQLRSMVVLEHISMRYNATGEMPTLLEQRILVSQPWSNELIKAGVIGNPEFVDQMKTSVPDVTPEALKNNDPAAIGKVRDAAMKDRMMGLVLLGLSAASATSAITKEEKPEQA</sequence>
<dbReference type="EMBL" id="LCHM01000042">
    <property type="protein sequence ID" value="KKT36200.1"/>
    <property type="molecule type" value="Genomic_DNA"/>
</dbReference>
<evidence type="ECO:0000313" key="2">
    <source>
        <dbReference type="EMBL" id="KKT36200.1"/>
    </source>
</evidence>
<reference evidence="2 3" key="1">
    <citation type="journal article" date="2015" name="Nature">
        <title>rRNA introns, odd ribosomes, and small enigmatic genomes across a large radiation of phyla.</title>
        <authorList>
            <person name="Brown C.T."/>
            <person name="Hug L.A."/>
            <person name="Thomas B.C."/>
            <person name="Sharon I."/>
            <person name="Castelle C.J."/>
            <person name="Singh A."/>
            <person name="Wilkins M.J."/>
            <person name="Williams K.H."/>
            <person name="Banfield J.F."/>
        </authorList>
    </citation>
    <scope>NUCLEOTIDE SEQUENCE [LARGE SCALE GENOMIC DNA]</scope>
</reference>
<feature type="coiled-coil region" evidence="1">
    <location>
        <begin position="201"/>
        <end position="249"/>
    </location>
</feature>
<evidence type="ECO:0000256" key="1">
    <source>
        <dbReference type="SAM" id="Coils"/>
    </source>
</evidence>
<organism evidence="2 3">
    <name type="scientific">Candidatus Gottesmanbacteria bacterium GW2011_GWB1_44_11c</name>
    <dbReference type="NCBI Taxonomy" id="1618447"/>
    <lineage>
        <taxon>Bacteria</taxon>
        <taxon>Candidatus Gottesmaniibacteriota</taxon>
    </lineage>
</organism>
<keyword evidence="1" id="KW-0175">Coiled coil</keyword>
<evidence type="ECO:0000313" key="3">
    <source>
        <dbReference type="Proteomes" id="UP000034617"/>
    </source>
</evidence>
<protein>
    <submittedName>
        <fullName evidence="2">Uncharacterized protein</fullName>
    </submittedName>
</protein>
<feature type="coiled-coil region" evidence="1">
    <location>
        <begin position="365"/>
        <end position="392"/>
    </location>
</feature>
<accession>A0A0G1GNV4</accession>
<comment type="caution">
    <text evidence="2">The sequence shown here is derived from an EMBL/GenBank/DDBJ whole genome shotgun (WGS) entry which is preliminary data.</text>
</comment>
<dbReference type="PATRIC" id="fig|1618447.3.peg.924"/>